<evidence type="ECO:0000313" key="1">
    <source>
        <dbReference type="EMBL" id="JAH79799.1"/>
    </source>
</evidence>
<reference evidence="1" key="2">
    <citation type="journal article" date="2015" name="Fish Shellfish Immunol.">
        <title>Early steps in the European eel (Anguilla anguilla)-Vibrio vulnificus interaction in the gills: Role of the RtxA13 toxin.</title>
        <authorList>
            <person name="Callol A."/>
            <person name="Pajuelo D."/>
            <person name="Ebbesson L."/>
            <person name="Teles M."/>
            <person name="MacKenzie S."/>
            <person name="Amaro C."/>
        </authorList>
    </citation>
    <scope>NUCLEOTIDE SEQUENCE</scope>
</reference>
<accession>A0A0E9VNW3</accession>
<protein>
    <submittedName>
        <fullName evidence="1">Uncharacterized protein</fullName>
    </submittedName>
</protein>
<proteinExistence type="predicted"/>
<sequence>MGKPHMKGLPPMPL</sequence>
<reference evidence="1" key="1">
    <citation type="submission" date="2014-11" db="EMBL/GenBank/DDBJ databases">
        <authorList>
            <person name="Amaro Gonzalez C."/>
        </authorList>
    </citation>
    <scope>NUCLEOTIDE SEQUENCE</scope>
</reference>
<name>A0A0E9VNW3_ANGAN</name>
<dbReference type="EMBL" id="GBXM01028778">
    <property type="protein sequence ID" value="JAH79799.1"/>
    <property type="molecule type" value="Transcribed_RNA"/>
</dbReference>
<organism evidence="1">
    <name type="scientific">Anguilla anguilla</name>
    <name type="common">European freshwater eel</name>
    <name type="synonym">Muraena anguilla</name>
    <dbReference type="NCBI Taxonomy" id="7936"/>
    <lineage>
        <taxon>Eukaryota</taxon>
        <taxon>Metazoa</taxon>
        <taxon>Chordata</taxon>
        <taxon>Craniata</taxon>
        <taxon>Vertebrata</taxon>
        <taxon>Euteleostomi</taxon>
        <taxon>Actinopterygii</taxon>
        <taxon>Neopterygii</taxon>
        <taxon>Teleostei</taxon>
        <taxon>Anguilliformes</taxon>
        <taxon>Anguillidae</taxon>
        <taxon>Anguilla</taxon>
    </lineage>
</organism>